<keyword evidence="1" id="KW-1133">Transmembrane helix</keyword>
<keyword evidence="1" id="KW-0472">Membrane</keyword>
<dbReference type="Proteomes" id="UP001153069">
    <property type="component" value="Unassembled WGS sequence"/>
</dbReference>
<accession>A0A9N8HC00</accession>
<name>A0A9N8HC00_9STRA</name>
<organism evidence="2 3">
    <name type="scientific">Seminavis robusta</name>
    <dbReference type="NCBI Taxonomy" id="568900"/>
    <lineage>
        <taxon>Eukaryota</taxon>
        <taxon>Sar</taxon>
        <taxon>Stramenopiles</taxon>
        <taxon>Ochrophyta</taxon>
        <taxon>Bacillariophyta</taxon>
        <taxon>Bacillariophyceae</taxon>
        <taxon>Bacillariophycidae</taxon>
        <taxon>Naviculales</taxon>
        <taxon>Naviculaceae</taxon>
        <taxon>Seminavis</taxon>
    </lineage>
</organism>
<comment type="caution">
    <text evidence="2">The sequence shown here is derived from an EMBL/GenBank/DDBJ whole genome shotgun (WGS) entry which is preliminary data.</text>
</comment>
<sequence>MPVSAFSARLVTAVADHVRFFAAVWLSVRWATGSASEDGHLTMVPWKTGIMCAGLVTTHTIMEMFYGLVLLGPESLASVKRQQVAMDIQNKALMTSLVGLILHLAILAAGLSYWGVFGPVFVSESSTTGTWMDDLEVWMMALVQPYAEFWAICVLKDCFSMNILHRKMHNKNHQFLHSIHELHHNYAINLNNINGSQIDPLDLFLENSIGPFLLVCAKWALGLTPQVSFLAFYTLVSSEGSTHSLNPYSVCYYFPPADAILKGNIGHNLHHAKPHTNFTAHPWHHLWKGYQKDVDTYNHVMKTQVQL</sequence>
<keyword evidence="1" id="KW-0812">Transmembrane</keyword>
<proteinExistence type="predicted"/>
<feature type="transmembrane region" description="Helical" evidence="1">
    <location>
        <begin position="48"/>
        <end position="71"/>
    </location>
</feature>
<evidence type="ECO:0000256" key="1">
    <source>
        <dbReference type="SAM" id="Phobius"/>
    </source>
</evidence>
<dbReference type="EMBL" id="CAICTM010000200">
    <property type="protein sequence ID" value="CAB9504583.1"/>
    <property type="molecule type" value="Genomic_DNA"/>
</dbReference>
<dbReference type="AlphaFoldDB" id="A0A9N8HC00"/>
<reference evidence="2" key="1">
    <citation type="submission" date="2020-06" db="EMBL/GenBank/DDBJ databases">
        <authorList>
            <consortium name="Plant Systems Biology data submission"/>
        </authorList>
    </citation>
    <scope>NUCLEOTIDE SEQUENCE</scope>
    <source>
        <strain evidence="2">D6</strain>
    </source>
</reference>
<gene>
    <name evidence="2" type="ORF">SEMRO_201_G085180.1</name>
</gene>
<evidence type="ECO:0000313" key="2">
    <source>
        <dbReference type="EMBL" id="CAB9504583.1"/>
    </source>
</evidence>
<feature type="transmembrane region" description="Helical" evidence="1">
    <location>
        <begin position="92"/>
        <end position="117"/>
    </location>
</feature>
<protein>
    <recommendedName>
        <fullName evidence="4">Fatty acid hydroxylase domain-containing protein</fullName>
    </recommendedName>
</protein>
<evidence type="ECO:0000313" key="3">
    <source>
        <dbReference type="Proteomes" id="UP001153069"/>
    </source>
</evidence>
<evidence type="ECO:0008006" key="4">
    <source>
        <dbReference type="Google" id="ProtNLM"/>
    </source>
</evidence>
<keyword evidence="3" id="KW-1185">Reference proteome</keyword>